<dbReference type="GO" id="GO:0019430">
    <property type="term" value="P:removal of superoxide radicals"/>
    <property type="evidence" value="ECO:0007669"/>
    <property type="project" value="TreeGrafter"/>
</dbReference>
<dbReference type="InParanoid" id="G3IE92"/>
<organism evidence="12 13">
    <name type="scientific">Cricetulus griseus</name>
    <name type="common">Chinese hamster</name>
    <name type="synonym">Cricetulus barabensis griseus</name>
    <dbReference type="NCBI Taxonomy" id="10029"/>
    <lineage>
        <taxon>Eukaryota</taxon>
        <taxon>Metazoa</taxon>
        <taxon>Chordata</taxon>
        <taxon>Craniata</taxon>
        <taxon>Vertebrata</taxon>
        <taxon>Euteleostomi</taxon>
        <taxon>Mammalia</taxon>
        <taxon>Eutheria</taxon>
        <taxon>Euarchontoglires</taxon>
        <taxon>Glires</taxon>
        <taxon>Rodentia</taxon>
        <taxon>Myomorpha</taxon>
        <taxon>Muroidea</taxon>
        <taxon>Cricetidae</taxon>
        <taxon>Cricetinae</taxon>
        <taxon>Cricetulus</taxon>
    </lineage>
</organism>
<dbReference type="GO" id="GO:0045321">
    <property type="term" value="P:leukocyte activation"/>
    <property type="evidence" value="ECO:0007669"/>
    <property type="project" value="TreeGrafter"/>
</dbReference>
<dbReference type="GO" id="GO:0005829">
    <property type="term" value="C:cytosol"/>
    <property type="evidence" value="ECO:0007669"/>
    <property type="project" value="TreeGrafter"/>
</dbReference>
<feature type="domain" description="Alkyl hydroperoxide reductase subunit C/ Thiol specific antioxidant" evidence="11">
    <location>
        <begin position="18"/>
        <end position="59"/>
    </location>
</feature>
<keyword evidence="5" id="KW-0575">Peroxidase</keyword>
<accession>G3IE92</accession>
<dbReference type="InterPro" id="IPR036249">
    <property type="entry name" value="Thioredoxin-like_sf"/>
</dbReference>
<comment type="catalytic activity">
    <reaction evidence="10">
        <text>a hydroperoxide + [thioredoxin]-dithiol = an alcohol + [thioredoxin]-disulfide + H2O</text>
        <dbReference type="Rhea" id="RHEA:62620"/>
        <dbReference type="Rhea" id="RHEA-COMP:10698"/>
        <dbReference type="Rhea" id="RHEA-COMP:10700"/>
        <dbReference type="ChEBI" id="CHEBI:15377"/>
        <dbReference type="ChEBI" id="CHEBI:29950"/>
        <dbReference type="ChEBI" id="CHEBI:30879"/>
        <dbReference type="ChEBI" id="CHEBI:35924"/>
        <dbReference type="ChEBI" id="CHEBI:50058"/>
        <dbReference type="EC" id="1.11.1.24"/>
    </reaction>
</comment>
<evidence type="ECO:0000313" key="13">
    <source>
        <dbReference type="Proteomes" id="UP000001075"/>
    </source>
</evidence>
<evidence type="ECO:0000313" key="12">
    <source>
        <dbReference type="EMBL" id="EGW11718.1"/>
    </source>
</evidence>
<dbReference type="GO" id="GO:0042744">
    <property type="term" value="P:hydrogen peroxide catabolic process"/>
    <property type="evidence" value="ECO:0007669"/>
    <property type="project" value="TreeGrafter"/>
</dbReference>
<sequence>MCTSESWPPTEGGRLGPLNIPLLDYVTRTLLENYGVLKNDQGIAYRSLFIIDPKGILHQIIVNDLPVVQSVDEALSLVQTFSIQMSMGKSVLLARRHTIKPNVDDSKE</sequence>
<dbReference type="Proteomes" id="UP000001075">
    <property type="component" value="Unassembled WGS sequence"/>
</dbReference>
<comment type="similarity">
    <text evidence="2">Belongs to the peroxiredoxin family. AhpC/Prx1 subfamily.</text>
</comment>
<dbReference type="SUPFAM" id="SSF52833">
    <property type="entry name" value="Thioredoxin-like"/>
    <property type="match status" value="1"/>
</dbReference>
<evidence type="ECO:0000256" key="10">
    <source>
        <dbReference type="ARBA" id="ARBA00049091"/>
    </source>
</evidence>
<dbReference type="Gene3D" id="3.40.30.10">
    <property type="entry name" value="Glutaredoxin"/>
    <property type="match status" value="1"/>
</dbReference>
<dbReference type="InterPro" id="IPR000866">
    <property type="entry name" value="AhpC/TSA"/>
</dbReference>
<protein>
    <recommendedName>
        <fullName evidence="3">thioredoxin-dependent peroxiredoxin</fullName>
        <ecNumber evidence="3">1.11.1.24</ecNumber>
    </recommendedName>
</protein>
<dbReference type="AlphaFoldDB" id="G3IE92"/>
<evidence type="ECO:0000256" key="7">
    <source>
        <dbReference type="ARBA" id="ARBA00023002"/>
    </source>
</evidence>
<dbReference type="GO" id="GO:0045454">
    <property type="term" value="P:cell redox homeostasis"/>
    <property type="evidence" value="ECO:0007669"/>
    <property type="project" value="TreeGrafter"/>
</dbReference>
<evidence type="ECO:0000256" key="6">
    <source>
        <dbReference type="ARBA" id="ARBA00022862"/>
    </source>
</evidence>
<evidence type="ECO:0000256" key="5">
    <source>
        <dbReference type="ARBA" id="ARBA00022559"/>
    </source>
</evidence>
<dbReference type="InterPro" id="IPR050217">
    <property type="entry name" value="Peroxiredoxin"/>
</dbReference>
<dbReference type="Pfam" id="PF00578">
    <property type="entry name" value="AhpC-TSA"/>
    <property type="match status" value="1"/>
</dbReference>
<evidence type="ECO:0000256" key="9">
    <source>
        <dbReference type="ARBA" id="ARBA00023284"/>
    </source>
</evidence>
<keyword evidence="4" id="KW-0963">Cytoplasm</keyword>
<dbReference type="EMBL" id="JH002154">
    <property type="protein sequence ID" value="EGW11718.1"/>
    <property type="molecule type" value="Genomic_DNA"/>
</dbReference>
<evidence type="ECO:0000256" key="1">
    <source>
        <dbReference type="ARBA" id="ARBA00004496"/>
    </source>
</evidence>
<dbReference type="EC" id="1.11.1.24" evidence="3"/>
<dbReference type="PANTHER" id="PTHR10681:SF161">
    <property type="entry name" value="PEROXIREDOXIN-2"/>
    <property type="match status" value="1"/>
</dbReference>
<keyword evidence="8" id="KW-1015">Disulfide bond</keyword>
<reference evidence="13" key="1">
    <citation type="journal article" date="2011" name="Nat. Biotechnol.">
        <title>The genomic sequence of the Chinese hamster ovary (CHO)-K1 cell line.</title>
        <authorList>
            <person name="Xu X."/>
            <person name="Nagarajan H."/>
            <person name="Lewis N.E."/>
            <person name="Pan S."/>
            <person name="Cai Z."/>
            <person name="Liu X."/>
            <person name="Chen W."/>
            <person name="Xie M."/>
            <person name="Wang W."/>
            <person name="Hammond S."/>
            <person name="Andersen M.R."/>
            <person name="Neff N."/>
            <person name="Passarelli B."/>
            <person name="Koh W."/>
            <person name="Fan H.C."/>
            <person name="Wang J."/>
            <person name="Gui Y."/>
            <person name="Lee K.H."/>
            <person name="Betenbaugh M.J."/>
            <person name="Quake S.R."/>
            <person name="Famili I."/>
            <person name="Palsson B.O."/>
            <person name="Wang J."/>
        </authorList>
    </citation>
    <scope>NUCLEOTIDE SEQUENCE [LARGE SCALE GENOMIC DNA]</scope>
    <source>
        <strain evidence="13">CHO K1 cell line</strain>
    </source>
</reference>
<dbReference type="STRING" id="10029.G3IE92"/>
<keyword evidence="7" id="KW-0560">Oxidoreductase</keyword>
<evidence type="ECO:0000259" key="11">
    <source>
        <dbReference type="Pfam" id="PF00578"/>
    </source>
</evidence>
<keyword evidence="6" id="KW-0049">Antioxidant</keyword>
<dbReference type="GO" id="GO:0008379">
    <property type="term" value="F:thioredoxin peroxidase activity"/>
    <property type="evidence" value="ECO:0007669"/>
    <property type="project" value="TreeGrafter"/>
</dbReference>
<evidence type="ECO:0000256" key="8">
    <source>
        <dbReference type="ARBA" id="ARBA00023157"/>
    </source>
</evidence>
<evidence type="ECO:0000256" key="4">
    <source>
        <dbReference type="ARBA" id="ARBA00022490"/>
    </source>
</evidence>
<gene>
    <name evidence="12" type="ORF">I79_022036</name>
</gene>
<evidence type="ECO:0000256" key="3">
    <source>
        <dbReference type="ARBA" id="ARBA00013017"/>
    </source>
</evidence>
<evidence type="ECO:0000256" key="2">
    <source>
        <dbReference type="ARBA" id="ARBA00009796"/>
    </source>
</evidence>
<name>G3IE92_CRIGR</name>
<proteinExistence type="inferred from homology"/>
<dbReference type="PANTHER" id="PTHR10681">
    <property type="entry name" value="THIOREDOXIN PEROXIDASE"/>
    <property type="match status" value="1"/>
</dbReference>
<keyword evidence="9" id="KW-0676">Redox-active center</keyword>
<comment type="subcellular location">
    <subcellularLocation>
        <location evidence="1">Cytoplasm</location>
    </subcellularLocation>
</comment>